<sequence length="155" mass="17760">MKFINSKTLSTFLNFFMVVMLGFTIVTLIGLPWIIRRYMSFICSESFPQFDYYAILAILYVAGIFAAVILNALRKIFSTCKLDNPFIHDNVKNLRLISLASCIIGITFIFKTFIINSLMTIVVIFIFIVASLFALILSEVFEKAVKYKEDSDYTI</sequence>
<protein>
    <submittedName>
        <fullName evidence="2">DUF2975 domain-containing protein</fullName>
    </submittedName>
</protein>
<reference evidence="2 3" key="1">
    <citation type="submission" date="2020-07" db="EMBL/GenBank/DDBJ databases">
        <title>Vallitalea guaymasensis genome.</title>
        <authorList>
            <person name="Postec A."/>
        </authorList>
    </citation>
    <scope>NUCLEOTIDE SEQUENCE [LARGE SCALE GENOMIC DNA]</scope>
    <source>
        <strain evidence="2 3">Ra1766G1</strain>
    </source>
</reference>
<feature type="transmembrane region" description="Helical" evidence="1">
    <location>
        <begin position="121"/>
        <end position="141"/>
    </location>
</feature>
<dbReference type="KEGG" id="vgu:HYG85_20500"/>
<dbReference type="Pfam" id="PF11188">
    <property type="entry name" value="DUF2975"/>
    <property type="match status" value="1"/>
</dbReference>
<proteinExistence type="predicted"/>
<evidence type="ECO:0000313" key="3">
    <source>
        <dbReference type="Proteomes" id="UP000677305"/>
    </source>
</evidence>
<keyword evidence="1" id="KW-0472">Membrane</keyword>
<evidence type="ECO:0000313" key="2">
    <source>
        <dbReference type="EMBL" id="QUH31172.1"/>
    </source>
</evidence>
<gene>
    <name evidence="2" type="ORF">HYG85_20500</name>
</gene>
<feature type="transmembrane region" description="Helical" evidence="1">
    <location>
        <begin position="12"/>
        <end position="35"/>
    </location>
</feature>
<dbReference type="InterPro" id="IPR021354">
    <property type="entry name" value="DUF2975"/>
</dbReference>
<dbReference type="AlphaFoldDB" id="A0A8J8MDX6"/>
<feature type="transmembrane region" description="Helical" evidence="1">
    <location>
        <begin position="94"/>
        <end position="115"/>
    </location>
</feature>
<keyword evidence="1" id="KW-1133">Transmembrane helix</keyword>
<evidence type="ECO:0000256" key="1">
    <source>
        <dbReference type="SAM" id="Phobius"/>
    </source>
</evidence>
<keyword evidence="3" id="KW-1185">Reference proteome</keyword>
<keyword evidence="1" id="KW-0812">Transmembrane</keyword>
<dbReference type="Proteomes" id="UP000677305">
    <property type="component" value="Chromosome"/>
</dbReference>
<dbReference type="RefSeq" id="WP_212691248.1">
    <property type="nucleotide sequence ID" value="NZ_CP058561.1"/>
</dbReference>
<dbReference type="EMBL" id="CP058561">
    <property type="protein sequence ID" value="QUH31172.1"/>
    <property type="molecule type" value="Genomic_DNA"/>
</dbReference>
<accession>A0A8J8MDX6</accession>
<name>A0A8J8MDX6_9FIRM</name>
<organism evidence="2 3">
    <name type="scientific">Vallitalea guaymasensis</name>
    <dbReference type="NCBI Taxonomy" id="1185412"/>
    <lineage>
        <taxon>Bacteria</taxon>
        <taxon>Bacillati</taxon>
        <taxon>Bacillota</taxon>
        <taxon>Clostridia</taxon>
        <taxon>Lachnospirales</taxon>
        <taxon>Vallitaleaceae</taxon>
        <taxon>Vallitalea</taxon>
    </lineage>
</organism>
<feature type="transmembrane region" description="Helical" evidence="1">
    <location>
        <begin position="55"/>
        <end position="73"/>
    </location>
</feature>